<protein>
    <submittedName>
        <fullName evidence="1">Uncharacterized protein</fullName>
    </submittedName>
</protein>
<evidence type="ECO:0000313" key="1">
    <source>
        <dbReference type="EMBL" id="KGA42349.1"/>
    </source>
</evidence>
<dbReference type="Proteomes" id="UP000029447">
    <property type="component" value="Unassembled WGS sequence"/>
</dbReference>
<dbReference type="EMBL" id="JQOF01000004">
    <property type="protein sequence ID" value="KGA42349.1"/>
    <property type="molecule type" value="Genomic_DNA"/>
</dbReference>
<reference evidence="1 2" key="1">
    <citation type="submission" date="2014-08" db="EMBL/GenBank/DDBJ databases">
        <title>Genome sequences of NCPPB Pectobacterium isolates.</title>
        <authorList>
            <person name="Glover R.H."/>
            <person name="Sapp M."/>
            <person name="Elphinstone J."/>
        </authorList>
    </citation>
    <scope>NUCLEOTIDE SEQUENCE [LARGE SCALE GENOMIC DNA]</scope>
    <source>
        <strain evidence="1 2">NCPPB3841</strain>
    </source>
</reference>
<gene>
    <name evidence="1" type="ORF">KU75_06470</name>
</gene>
<proteinExistence type="predicted"/>
<evidence type="ECO:0000313" key="2">
    <source>
        <dbReference type="Proteomes" id="UP000029447"/>
    </source>
</evidence>
<accession>A0ABR4VSI3</accession>
<sequence>MFSIVLTWTDRATGRTTEDGIWHRRYTSRKAAEKAAARLGYVIPGAHGGECVARVVEGMS</sequence>
<dbReference type="RefSeq" id="WP_044204128.1">
    <property type="nucleotide sequence ID" value="NZ_JQOF01000004.1"/>
</dbReference>
<keyword evidence="2" id="KW-1185">Reference proteome</keyword>
<organism evidence="1 2">
    <name type="scientific">Pectobacterium odoriferum</name>
    <dbReference type="NCBI Taxonomy" id="78398"/>
    <lineage>
        <taxon>Bacteria</taxon>
        <taxon>Pseudomonadati</taxon>
        <taxon>Pseudomonadota</taxon>
        <taxon>Gammaproteobacteria</taxon>
        <taxon>Enterobacterales</taxon>
        <taxon>Pectobacteriaceae</taxon>
        <taxon>Pectobacterium</taxon>
    </lineage>
</organism>
<comment type="caution">
    <text evidence="1">The sequence shown here is derived from an EMBL/GenBank/DDBJ whole genome shotgun (WGS) entry which is preliminary data.</text>
</comment>
<name>A0ABR4VSI3_9GAMM</name>